<protein>
    <submittedName>
        <fullName evidence="2">DUF4185 domain-containing protein</fullName>
    </submittedName>
</protein>
<evidence type="ECO:0000313" key="2">
    <source>
        <dbReference type="EMBL" id="QPK84259.1"/>
    </source>
</evidence>
<evidence type="ECO:0000259" key="1">
    <source>
        <dbReference type="Pfam" id="PF13810"/>
    </source>
</evidence>
<gene>
    <name evidence="2" type="ORF">G7Y29_03905</name>
</gene>
<dbReference type="EMBL" id="CP064955">
    <property type="protein sequence ID" value="QPK84259.1"/>
    <property type="molecule type" value="Genomic_DNA"/>
</dbReference>
<sequence length="359" mass="39662">MMTDILGPGISDLVGFRSGDLGMMAPLGDGTFALVFGDSFRETGLRGEWMSPVGVVAQLVDGIIQIIRPLNAGDRVQQLIDYYHRDKLTLIPSDIINIDGTLYLQGMWNRGIGNVLSTEIWKSTNNGSTWSSVGTTSANYMNGLGNLISWEKGPDGYIYVVSSSFTRSNPVYLSRFQLADIGDRSKWQLFDPSTGIWSNSGAPILSANVRAGEMNLRFIEGHWVLAMFNEQTLKIEVRISDTLAQDWNSVPVANIAQNGPWQAEQTPLNFSQPYGAYIVTGSTLANMDLVVSQWNTYNNSRYNSVQFNVKGLDKFYGINQPAAATTQVLNVEEIPAQVISEQLLEDSLLQQTQITEQPQ</sequence>
<name>A0A7T0KQ78_9CORY</name>
<dbReference type="InterPro" id="IPR036278">
    <property type="entry name" value="Sialidase_sf"/>
</dbReference>
<dbReference type="Pfam" id="PF13810">
    <property type="entry name" value="DUF4185"/>
    <property type="match status" value="1"/>
</dbReference>
<accession>A0A7T0KQ78</accession>
<evidence type="ECO:0000313" key="3">
    <source>
        <dbReference type="Proteomes" id="UP000594586"/>
    </source>
</evidence>
<proteinExistence type="predicted"/>
<dbReference type="KEGG" id="cqn:G7Y29_03905"/>
<dbReference type="AlphaFoldDB" id="A0A7T0KQ78"/>
<dbReference type="RefSeq" id="WP_165002202.1">
    <property type="nucleotide sequence ID" value="NZ_CP064955.1"/>
</dbReference>
<keyword evidence="3" id="KW-1185">Reference proteome</keyword>
<reference evidence="2 3" key="1">
    <citation type="submission" date="2020-11" db="EMBL/GenBank/DDBJ databases">
        <title>Corynebacterium sp. MC1420.</title>
        <authorList>
            <person name="Zhou J."/>
        </authorList>
    </citation>
    <scope>NUCLEOTIDE SEQUENCE [LARGE SCALE GENOMIC DNA]</scope>
    <source>
        <strain evidence="2 3">MC1420</strain>
    </source>
</reference>
<dbReference type="SUPFAM" id="SSF50939">
    <property type="entry name" value="Sialidases"/>
    <property type="match status" value="1"/>
</dbReference>
<feature type="domain" description="DUF4185" evidence="1">
    <location>
        <begin position="14"/>
        <end position="299"/>
    </location>
</feature>
<dbReference type="Proteomes" id="UP000594586">
    <property type="component" value="Chromosome"/>
</dbReference>
<organism evidence="2 3">
    <name type="scientific">Corynebacterium qintianiae</name>
    <dbReference type="NCBI Taxonomy" id="2709392"/>
    <lineage>
        <taxon>Bacteria</taxon>
        <taxon>Bacillati</taxon>
        <taxon>Actinomycetota</taxon>
        <taxon>Actinomycetes</taxon>
        <taxon>Mycobacteriales</taxon>
        <taxon>Corynebacteriaceae</taxon>
        <taxon>Corynebacterium</taxon>
    </lineage>
</organism>
<dbReference type="InterPro" id="IPR025442">
    <property type="entry name" value="DUF4185"/>
</dbReference>